<keyword evidence="3" id="KW-0653">Protein transport</keyword>
<protein>
    <recommendedName>
        <fullName evidence="3">Exocyst subunit Exo70 family protein</fullName>
    </recommendedName>
</protein>
<dbReference type="GO" id="GO:0005546">
    <property type="term" value="F:phosphatidylinositol-4,5-bisphosphate binding"/>
    <property type="evidence" value="ECO:0007669"/>
    <property type="project" value="InterPro"/>
</dbReference>
<accession>A0A811S6X7</accession>
<dbReference type="SUPFAM" id="SSF74788">
    <property type="entry name" value="Cullin repeat-like"/>
    <property type="match status" value="1"/>
</dbReference>
<comment type="similarity">
    <text evidence="1 3">Belongs to the EXO70 family.</text>
</comment>
<feature type="region of interest" description="Disordered" evidence="4">
    <location>
        <begin position="11"/>
        <end position="32"/>
    </location>
</feature>
<evidence type="ECO:0000259" key="5">
    <source>
        <dbReference type="Pfam" id="PF03081"/>
    </source>
</evidence>
<dbReference type="EMBL" id="CAJGYO010000019">
    <property type="protein sequence ID" value="CAD6338267.1"/>
    <property type="molecule type" value="Genomic_DNA"/>
</dbReference>
<evidence type="ECO:0000256" key="2">
    <source>
        <dbReference type="ARBA" id="ARBA00022448"/>
    </source>
</evidence>
<dbReference type="GO" id="GO:0000145">
    <property type="term" value="C:exocyst"/>
    <property type="evidence" value="ECO:0007669"/>
    <property type="project" value="InterPro"/>
</dbReference>
<organism evidence="6 7">
    <name type="scientific">Miscanthus lutarioriparius</name>
    <dbReference type="NCBI Taxonomy" id="422564"/>
    <lineage>
        <taxon>Eukaryota</taxon>
        <taxon>Viridiplantae</taxon>
        <taxon>Streptophyta</taxon>
        <taxon>Embryophyta</taxon>
        <taxon>Tracheophyta</taxon>
        <taxon>Spermatophyta</taxon>
        <taxon>Magnoliopsida</taxon>
        <taxon>Liliopsida</taxon>
        <taxon>Poales</taxon>
        <taxon>Poaceae</taxon>
        <taxon>PACMAD clade</taxon>
        <taxon>Panicoideae</taxon>
        <taxon>Andropogonodae</taxon>
        <taxon>Andropogoneae</taxon>
        <taxon>Saccharinae</taxon>
        <taxon>Miscanthus</taxon>
    </lineage>
</organism>
<evidence type="ECO:0000313" key="7">
    <source>
        <dbReference type="Proteomes" id="UP000604825"/>
    </source>
</evidence>
<evidence type="ECO:0000256" key="1">
    <source>
        <dbReference type="ARBA" id="ARBA00006756"/>
    </source>
</evidence>
<keyword evidence="3" id="KW-0268">Exocytosis</keyword>
<evidence type="ECO:0000256" key="3">
    <source>
        <dbReference type="RuleBase" id="RU365026"/>
    </source>
</evidence>
<dbReference type="GO" id="GO:0006887">
    <property type="term" value="P:exocytosis"/>
    <property type="evidence" value="ECO:0007669"/>
    <property type="project" value="UniProtKB-KW"/>
</dbReference>
<dbReference type="InterPro" id="IPR004140">
    <property type="entry name" value="Exo70"/>
</dbReference>
<feature type="domain" description="Exocyst complex subunit Exo70 C-terminal" evidence="5">
    <location>
        <begin position="310"/>
        <end position="563"/>
    </location>
</feature>
<dbReference type="OrthoDB" id="642550at2759"/>
<dbReference type="PANTHER" id="PTHR12542:SF117">
    <property type="entry name" value="EXOCYST SUBUNIT EXO70 FAMILY PROTEIN"/>
    <property type="match status" value="1"/>
</dbReference>
<comment type="caution">
    <text evidence="6">The sequence shown here is derived from an EMBL/GenBank/DDBJ whole genome shotgun (WGS) entry which is preliminary data.</text>
</comment>
<dbReference type="Pfam" id="PF03081">
    <property type="entry name" value="Exo70_C"/>
    <property type="match status" value="1"/>
</dbReference>
<evidence type="ECO:0000256" key="4">
    <source>
        <dbReference type="SAM" id="MobiDB-lite"/>
    </source>
</evidence>
<dbReference type="Gene3D" id="1.20.1280.170">
    <property type="entry name" value="Exocyst complex component Exo70"/>
    <property type="match status" value="1"/>
</dbReference>
<dbReference type="InterPro" id="IPR046364">
    <property type="entry name" value="Exo70_C"/>
</dbReference>
<dbReference type="PANTHER" id="PTHR12542">
    <property type="entry name" value="EXOCYST COMPLEX PROTEIN EXO70"/>
    <property type="match status" value="1"/>
</dbReference>
<dbReference type="Proteomes" id="UP000604825">
    <property type="component" value="Unassembled WGS sequence"/>
</dbReference>
<keyword evidence="7" id="KW-1185">Reference proteome</keyword>
<dbReference type="InterPro" id="IPR016159">
    <property type="entry name" value="Cullin_repeat-like_dom_sf"/>
</dbReference>
<sequence>MAATWRGAWRSRVSSTESGSADIVHHPNQRPPQPYLADYINNNYGISSTTTASSATCTTLSNTTYTTTDSSSSASALAARVLHSFMPAPNTSTLVVEEDTEEVGHETATEQDKAKTREHMRDLIHGSDPLDRWLWELQVIWVLHLAQLDASAGRAFVSRRLQHTARSWVLALHGISRSIVSFTGWCPSQEEEEEALQQLQTCWPPTSELVGFFAATFSHMLPFVDVVVALEIIDPSASDDDHQIIVSGSRGEVASAHKFQALADVRDALAGALEHVQLWDSWLSSSLQLQAEAKRASGKMCRLLLARLDRLDEAIRDTRDYIKTQFMSLTGDRYHDSTASGLAEDLSPGIHKATKSALSCIIVLSTSYKRCAVDLHTIHEAPASVRVNGKDAPAATGNENTSSSTNLIMVMIRSLEEKLTRASESFPDQSLRFLFLINNLYFVWHQLRTNQRLVDVPMYALTHKIDGYINSYIQVSWTPVLKPLHDHTPCCLTRYSAQHNFETKFEKTYIKQKLWKVPDPELREELRAAIIKKVIPAFTKFLEDNVVSASRVTPKELEEMLEELFEG</sequence>
<dbReference type="GO" id="GO:0015031">
    <property type="term" value="P:protein transport"/>
    <property type="evidence" value="ECO:0007669"/>
    <property type="project" value="UniProtKB-KW"/>
</dbReference>
<comment type="function">
    <text evidence="3">Component of the exocyst complex.</text>
</comment>
<name>A0A811S6X7_9POAL</name>
<gene>
    <name evidence="6" type="ORF">NCGR_LOCUS62365</name>
</gene>
<evidence type="ECO:0000313" key="6">
    <source>
        <dbReference type="EMBL" id="CAD6338267.1"/>
    </source>
</evidence>
<reference evidence="6" key="1">
    <citation type="submission" date="2020-10" db="EMBL/GenBank/DDBJ databases">
        <authorList>
            <person name="Han B."/>
            <person name="Lu T."/>
            <person name="Zhao Q."/>
            <person name="Huang X."/>
            <person name="Zhao Y."/>
        </authorList>
    </citation>
    <scope>NUCLEOTIDE SEQUENCE</scope>
</reference>
<dbReference type="AlphaFoldDB" id="A0A811S6X7"/>
<keyword evidence="2 3" id="KW-0813">Transport</keyword>
<proteinExistence type="inferred from homology"/>